<dbReference type="InterPro" id="IPR050697">
    <property type="entry name" value="Adenylyl/Guanylyl_Cyclase_3/4"/>
</dbReference>
<reference evidence="2 3" key="1">
    <citation type="submission" date="2024-06" db="EMBL/GenBank/DDBJ databases">
        <title>Genomic Encyclopedia of Type Strains, Phase IV (KMG-IV): sequencing the most valuable type-strain genomes for metagenomic binning, comparative biology and taxonomic classification.</title>
        <authorList>
            <person name="Goeker M."/>
        </authorList>
    </citation>
    <scope>NUCLEOTIDE SEQUENCE [LARGE SCALE GENOMIC DNA]</scope>
    <source>
        <strain evidence="2 3">DSM 29288</strain>
    </source>
</reference>
<evidence type="ECO:0000313" key="3">
    <source>
        <dbReference type="Proteomes" id="UP001549077"/>
    </source>
</evidence>
<dbReference type="Proteomes" id="UP001549077">
    <property type="component" value="Unassembled WGS sequence"/>
</dbReference>
<dbReference type="InterPro" id="IPR001054">
    <property type="entry name" value="A/G_cyclase"/>
</dbReference>
<name>A0ABV2MNY6_9HYPH</name>
<dbReference type="PANTHER" id="PTHR43081:SF1">
    <property type="entry name" value="ADENYLATE CYCLASE, TERMINAL-DIFFERENTIATION SPECIFIC"/>
    <property type="match status" value="1"/>
</dbReference>
<dbReference type="GeneID" id="91152119"/>
<dbReference type="Pfam" id="PF00211">
    <property type="entry name" value="Guanylate_cyc"/>
    <property type="match status" value="1"/>
</dbReference>
<dbReference type="Gene3D" id="3.30.70.1230">
    <property type="entry name" value="Nucleotide cyclase"/>
    <property type="match status" value="1"/>
</dbReference>
<comment type="caution">
    <text evidence="2">The sequence shown here is derived from an EMBL/GenBank/DDBJ whole genome shotgun (WGS) entry which is preliminary data.</text>
</comment>
<dbReference type="RefSeq" id="WP_246638777.1">
    <property type="nucleotide sequence ID" value="NZ_CP071607.1"/>
</dbReference>
<proteinExistence type="predicted"/>
<sequence>MLEFGLDIFDDRCGDFRNFQQRFQAPIGAVMDSHSRQREDSVKAQATVAFIDIAGFSAIADIYGDAAALDVLEIFESMVRDALSGYEPPIKWIGDEAMISFPEPETAIQVLGTLLQACRREPRLPLTRAGLNHGPVISRGGDLFGSTVNIAARIAALASPGQLLATQAIAEAAVARGILVRDLGMVALRSVADEVPLYEIELAPSADPAWIDPVCKMHAPYSSYRRAAPQGPWFCSPRCEEAYRQSPQTYESPR</sequence>
<dbReference type="InterPro" id="IPR029787">
    <property type="entry name" value="Nucleotide_cyclase"/>
</dbReference>
<dbReference type="PANTHER" id="PTHR43081">
    <property type="entry name" value="ADENYLATE CYCLASE, TERMINAL-DIFFERENTIATION SPECIFIC-RELATED"/>
    <property type="match status" value="1"/>
</dbReference>
<dbReference type="SUPFAM" id="SSF55073">
    <property type="entry name" value="Nucleotide cyclase"/>
    <property type="match status" value="1"/>
</dbReference>
<evidence type="ECO:0000259" key="1">
    <source>
        <dbReference type="PROSITE" id="PS50125"/>
    </source>
</evidence>
<keyword evidence="3" id="KW-1185">Reference proteome</keyword>
<dbReference type="EMBL" id="JBEPMY010000024">
    <property type="protein sequence ID" value="MET3758111.1"/>
    <property type="molecule type" value="Genomic_DNA"/>
</dbReference>
<evidence type="ECO:0000313" key="2">
    <source>
        <dbReference type="EMBL" id="MET3758111.1"/>
    </source>
</evidence>
<dbReference type="PROSITE" id="PS50125">
    <property type="entry name" value="GUANYLATE_CYCLASE_2"/>
    <property type="match status" value="1"/>
</dbReference>
<gene>
    <name evidence="2" type="ORF">ABID08_005493</name>
</gene>
<feature type="domain" description="Guanylate cyclase" evidence="1">
    <location>
        <begin position="47"/>
        <end position="155"/>
    </location>
</feature>
<accession>A0ABV2MNY6</accession>
<dbReference type="CDD" id="cd07302">
    <property type="entry name" value="CHD"/>
    <property type="match status" value="1"/>
</dbReference>
<organism evidence="2 3">
    <name type="scientific">Rhizobium binae</name>
    <dbReference type="NCBI Taxonomy" id="1138190"/>
    <lineage>
        <taxon>Bacteria</taxon>
        <taxon>Pseudomonadati</taxon>
        <taxon>Pseudomonadota</taxon>
        <taxon>Alphaproteobacteria</taxon>
        <taxon>Hyphomicrobiales</taxon>
        <taxon>Rhizobiaceae</taxon>
        <taxon>Rhizobium/Agrobacterium group</taxon>
        <taxon>Rhizobium</taxon>
    </lineage>
</organism>
<protein>
    <submittedName>
        <fullName evidence="2">Class 3 adenylate cyclase/YHS domain-containing protein</fullName>
    </submittedName>
</protein>